<keyword evidence="2" id="KW-0812">Transmembrane</keyword>
<organism evidence="3 4">
    <name type="scientific">Parvicella tangerina</name>
    <dbReference type="NCBI Taxonomy" id="2829795"/>
    <lineage>
        <taxon>Bacteria</taxon>
        <taxon>Pseudomonadati</taxon>
        <taxon>Bacteroidota</taxon>
        <taxon>Flavobacteriia</taxon>
        <taxon>Flavobacteriales</taxon>
        <taxon>Parvicellaceae</taxon>
        <taxon>Parvicella</taxon>
    </lineage>
</organism>
<evidence type="ECO:0000256" key="1">
    <source>
        <dbReference type="SAM" id="Coils"/>
    </source>
</evidence>
<evidence type="ECO:0000313" key="3">
    <source>
        <dbReference type="EMBL" id="CAG5086626.1"/>
    </source>
</evidence>
<dbReference type="KEGG" id="ptan:CRYO30217_03209"/>
<dbReference type="Proteomes" id="UP000683507">
    <property type="component" value="Chromosome"/>
</dbReference>
<proteinExistence type="predicted"/>
<name>A0A916JQ75_9FLAO</name>
<reference evidence="3" key="1">
    <citation type="submission" date="2021-04" db="EMBL/GenBank/DDBJ databases">
        <authorList>
            <person name="Rodrigo-Torres L."/>
            <person name="Arahal R. D."/>
            <person name="Lucena T."/>
        </authorList>
    </citation>
    <scope>NUCLEOTIDE SEQUENCE</scope>
    <source>
        <strain evidence="3">AS29M-1</strain>
    </source>
</reference>
<dbReference type="AlphaFoldDB" id="A0A916JQ75"/>
<dbReference type="EMBL" id="OU015584">
    <property type="protein sequence ID" value="CAG5086626.1"/>
    <property type="molecule type" value="Genomic_DNA"/>
</dbReference>
<sequence>MDTFDEIIQKHMLSVKQMGILEGEIDISKEELKEISQDLGMTADDWEQVMKEADERLALAQSHMQHKSYRECLKTAQDALLLNPYILGARGLQAKSYLLLAINEEDDSYLDQAKSQAQITLDKEPKDKNALEVMATVSSKTRLSNMDKKKNPNKKLALILGVLIVALIGFVGIYFIAGSSAEEQSNSKLENVEKQLESAFEKQEALVPKVKALLSESDEDQKKRDELDYVLSELDDDLSLKDRYDLQVQLGGILSEIIYSKSMNTDSKTLDDLRVLLEGAENRIKTERKHYNDAITTNGLKTEKL</sequence>
<dbReference type="RefSeq" id="WP_258543396.1">
    <property type="nucleotide sequence ID" value="NZ_OU015584.1"/>
</dbReference>
<dbReference type="SUPFAM" id="SSF48452">
    <property type="entry name" value="TPR-like"/>
    <property type="match status" value="1"/>
</dbReference>
<dbReference type="InterPro" id="IPR011990">
    <property type="entry name" value="TPR-like_helical_dom_sf"/>
</dbReference>
<accession>A0A916JQ75</accession>
<keyword evidence="2" id="KW-1133">Transmembrane helix</keyword>
<dbReference type="SUPFAM" id="SSF140478">
    <property type="entry name" value="LemA-like"/>
    <property type="match status" value="1"/>
</dbReference>
<evidence type="ECO:0000313" key="4">
    <source>
        <dbReference type="Proteomes" id="UP000683507"/>
    </source>
</evidence>
<dbReference type="InterPro" id="IPR023353">
    <property type="entry name" value="LemA-like_dom_sf"/>
</dbReference>
<evidence type="ECO:0000256" key="2">
    <source>
        <dbReference type="SAM" id="Phobius"/>
    </source>
</evidence>
<gene>
    <name evidence="3" type="ORF">CRYO30217_03209</name>
</gene>
<keyword evidence="2" id="KW-0472">Membrane</keyword>
<keyword evidence="4" id="KW-1185">Reference proteome</keyword>
<protein>
    <recommendedName>
        <fullName evidence="5">Tetratricopeptide repeat protein</fullName>
    </recommendedName>
</protein>
<evidence type="ECO:0008006" key="5">
    <source>
        <dbReference type="Google" id="ProtNLM"/>
    </source>
</evidence>
<feature type="transmembrane region" description="Helical" evidence="2">
    <location>
        <begin position="156"/>
        <end position="177"/>
    </location>
</feature>
<keyword evidence="1" id="KW-0175">Coiled coil</keyword>
<feature type="coiled-coil region" evidence="1">
    <location>
        <begin position="18"/>
        <end position="63"/>
    </location>
</feature>